<gene>
    <name evidence="1" type="ORF">MILVUS5_LOCUS20323</name>
</gene>
<reference evidence="1" key="1">
    <citation type="submission" date="2023-10" db="EMBL/GenBank/DDBJ databases">
        <authorList>
            <person name="Rodriguez Cubillos JULIANA M."/>
            <person name="De Vega J."/>
        </authorList>
    </citation>
    <scope>NUCLEOTIDE SEQUENCE</scope>
</reference>
<keyword evidence="2" id="KW-1185">Reference proteome</keyword>
<sequence>MREYYAYRIQQRKSEANTLICGGRLFQQYVVDAYTAIEEQRMRWYRMNQTVLRTDLYKNVCDAVVRGDTIAAATGKRIVLPSSFTGGPRYMVQNYQDAMAICRTFGNPDIFLTFTANPNWPEVKYMLHEIPGQPVEDRPDIKTRVFKMKLDQLMKHIVEGQYFGKSRAIKYLFKYIHKGPDRATVLIEENVSGNTATNATQITTVDEIKTFLDCRYVSACEACWRIFKFDIHYRSTAVTRLSFHLQEENSITLRDSDQLKAVVARERIQETMFTEWMRMNSMNQQARKLTYSEFPTKFVWDNGIKKWKERTFGNTIGRIFYAHPTSGERYYLRILLNIVRGPKNFESIKTVKGVTYATFKEACYARGLLNDDKEWIDAFNEASHWATGSQLRELFVAVLFFCEVTNIAKLWENIWQILSDDIVYKKRRLFRHYGLQLSDKQIQSYCLIEIEKILVRNGKELSEIDGMPLPDDASLAAKDNRLITEELNYNADELRKEHERCHQFLNDKQVEVYNHVLNAVNADTGGLYFVYGHGGTGKTFLYRTIIAKLRSEGKIVLAVASSGNPKLSIQFLYTKLLTICEVAMPNFFYNNKYVNLYNCMLKQSDDQVNLYELT</sequence>
<evidence type="ECO:0000313" key="1">
    <source>
        <dbReference type="EMBL" id="CAJ2652908.1"/>
    </source>
</evidence>
<organism evidence="1 2">
    <name type="scientific">Trifolium pratense</name>
    <name type="common">Red clover</name>
    <dbReference type="NCBI Taxonomy" id="57577"/>
    <lineage>
        <taxon>Eukaryota</taxon>
        <taxon>Viridiplantae</taxon>
        <taxon>Streptophyta</taxon>
        <taxon>Embryophyta</taxon>
        <taxon>Tracheophyta</taxon>
        <taxon>Spermatophyta</taxon>
        <taxon>Magnoliopsida</taxon>
        <taxon>eudicotyledons</taxon>
        <taxon>Gunneridae</taxon>
        <taxon>Pentapetalae</taxon>
        <taxon>rosids</taxon>
        <taxon>fabids</taxon>
        <taxon>Fabales</taxon>
        <taxon>Fabaceae</taxon>
        <taxon>Papilionoideae</taxon>
        <taxon>50 kb inversion clade</taxon>
        <taxon>NPAAA clade</taxon>
        <taxon>Hologalegina</taxon>
        <taxon>IRL clade</taxon>
        <taxon>Trifolieae</taxon>
        <taxon>Trifolium</taxon>
    </lineage>
</organism>
<protein>
    <submittedName>
        <fullName evidence="1">Uncharacterized protein</fullName>
    </submittedName>
</protein>
<dbReference type="Proteomes" id="UP001177021">
    <property type="component" value="Unassembled WGS sequence"/>
</dbReference>
<dbReference type="EMBL" id="CASHSV030000206">
    <property type="protein sequence ID" value="CAJ2652908.1"/>
    <property type="molecule type" value="Genomic_DNA"/>
</dbReference>
<comment type="caution">
    <text evidence="1">The sequence shown here is derived from an EMBL/GenBank/DDBJ whole genome shotgun (WGS) entry which is preliminary data.</text>
</comment>
<proteinExistence type="predicted"/>
<evidence type="ECO:0000313" key="2">
    <source>
        <dbReference type="Proteomes" id="UP001177021"/>
    </source>
</evidence>
<name>A0ACB0KAY3_TRIPR</name>
<accession>A0ACB0KAY3</accession>